<dbReference type="Proteomes" id="UP000434957">
    <property type="component" value="Unassembled WGS sequence"/>
</dbReference>
<dbReference type="AlphaFoldDB" id="A0A6A4F176"/>
<dbReference type="EMBL" id="QXFT01000885">
    <property type="protein sequence ID" value="KAE9333865.1"/>
    <property type="molecule type" value="Genomic_DNA"/>
</dbReference>
<gene>
    <name evidence="2" type="ORF">PR003_g13811</name>
</gene>
<accession>A0A6A4F176</accession>
<sequence length="248" mass="26357">MTTRAARAARRSSTPTGSTSAAPSTDRSSTPAAKRQRVARTRLRLNNTSGDADAGSDMVIGGGTLAGSGDADMDDDIVAGGVTLATSGGSILHTDNGRSDEDHGRQSSSGSGLSASSGGNQPLPQPLAARAPRMTKLCQEMTQLDRADSSGVRARILRVPEVWGLYMTEPSMTQWTLAELKNGEPDPTHSQPEAVEQPGTREAGESRIAELAWLQRRWAEIRLDDVDGLCTQLEVPESSVAELQQYQR</sequence>
<feature type="compositionally biased region" description="Low complexity" evidence="1">
    <location>
        <begin position="107"/>
        <end position="127"/>
    </location>
</feature>
<feature type="compositionally biased region" description="Basic residues" evidence="1">
    <location>
        <begin position="34"/>
        <end position="43"/>
    </location>
</feature>
<feature type="compositionally biased region" description="Basic and acidic residues" evidence="1">
    <location>
        <begin position="95"/>
        <end position="105"/>
    </location>
</feature>
<reference evidence="2 3" key="1">
    <citation type="submission" date="2018-08" db="EMBL/GenBank/DDBJ databases">
        <title>Genomic investigation of the strawberry pathogen Phytophthora fragariae indicates pathogenicity is determined by transcriptional variation in three key races.</title>
        <authorList>
            <person name="Adams T.M."/>
            <person name="Armitage A.D."/>
            <person name="Sobczyk M.K."/>
            <person name="Bates H.J."/>
            <person name="Dunwell J.M."/>
            <person name="Nellist C.F."/>
            <person name="Harrison R.J."/>
        </authorList>
    </citation>
    <scope>NUCLEOTIDE SEQUENCE [LARGE SCALE GENOMIC DNA]</scope>
    <source>
        <strain evidence="2 3">SCRP333</strain>
    </source>
</reference>
<protein>
    <submittedName>
        <fullName evidence="2">Uncharacterized protein</fullName>
    </submittedName>
</protein>
<name>A0A6A4F176_9STRA</name>
<organism evidence="2 3">
    <name type="scientific">Phytophthora rubi</name>
    <dbReference type="NCBI Taxonomy" id="129364"/>
    <lineage>
        <taxon>Eukaryota</taxon>
        <taxon>Sar</taxon>
        <taxon>Stramenopiles</taxon>
        <taxon>Oomycota</taxon>
        <taxon>Peronosporomycetes</taxon>
        <taxon>Peronosporales</taxon>
        <taxon>Peronosporaceae</taxon>
        <taxon>Phytophthora</taxon>
    </lineage>
</organism>
<evidence type="ECO:0000256" key="1">
    <source>
        <dbReference type="SAM" id="MobiDB-lite"/>
    </source>
</evidence>
<proteinExistence type="predicted"/>
<feature type="region of interest" description="Disordered" evidence="1">
    <location>
        <begin position="1"/>
        <end position="127"/>
    </location>
</feature>
<comment type="caution">
    <text evidence="2">The sequence shown here is derived from an EMBL/GenBank/DDBJ whole genome shotgun (WGS) entry which is preliminary data.</text>
</comment>
<feature type="compositionally biased region" description="Low complexity" evidence="1">
    <location>
        <begin position="1"/>
        <end position="25"/>
    </location>
</feature>
<evidence type="ECO:0000313" key="3">
    <source>
        <dbReference type="Proteomes" id="UP000434957"/>
    </source>
</evidence>
<feature type="region of interest" description="Disordered" evidence="1">
    <location>
        <begin position="181"/>
        <end position="204"/>
    </location>
</feature>
<evidence type="ECO:0000313" key="2">
    <source>
        <dbReference type="EMBL" id="KAE9333865.1"/>
    </source>
</evidence>
<keyword evidence="3" id="KW-1185">Reference proteome</keyword>